<feature type="compositionally biased region" description="Polar residues" evidence="5">
    <location>
        <begin position="55"/>
        <end position="66"/>
    </location>
</feature>
<keyword evidence="2 4" id="KW-0863">Zinc-finger</keyword>
<feature type="domain" description="C3H1-type" evidence="6">
    <location>
        <begin position="22"/>
        <end position="45"/>
    </location>
</feature>
<evidence type="ECO:0000313" key="7">
    <source>
        <dbReference type="EMBL" id="OEU12742.1"/>
    </source>
</evidence>
<dbReference type="GO" id="GO:0008270">
    <property type="term" value="F:zinc ion binding"/>
    <property type="evidence" value="ECO:0007669"/>
    <property type="project" value="UniProtKB-KW"/>
</dbReference>
<feature type="region of interest" description="Disordered" evidence="5">
    <location>
        <begin position="556"/>
        <end position="575"/>
    </location>
</feature>
<evidence type="ECO:0000256" key="4">
    <source>
        <dbReference type="PROSITE-ProRule" id="PRU00723"/>
    </source>
</evidence>
<dbReference type="EMBL" id="KV784364">
    <property type="protein sequence ID" value="OEU12742.1"/>
    <property type="molecule type" value="Genomic_DNA"/>
</dbReference>
<reference evidence="7 8" key="1">
    <citation type="submission" date="2016-09" db="EMBL/GenBank/DDBJ databases">
        <title>Extensive genetic diversity and differential bi-allelic expression allows diatom success in the polar Southern Ocean.</title>
        <authorList>
            <consortium name="DOE Joint Genome Institute"/>
            <person name="Mock T."/>
            <person name="Otillar R.P."/>
            <person name="Strauss J."/>
            <person name="Dupont C."/>
            <person name="Frickenhaus S."/>
            <person name="Maumus F."/>
            <person name="Mcmullan M."/>
            <person name="Sanges R."/>
            <person name="Schmutz J."/>
            <person name="Toseland A."/>
            <person name="Valas R."/>
            <person name="Veluchamy A."/>
            <person name="Ward B.J."/>
            <person name="Allen A."/>
            <person name="Barry K."/>
            <person name="Falciatore A."/>
            <person name="Ferrante M."/>
            <person name="Fortunato A.E."/>
            <person name="Gloeckner G."/>
            <person name="Gruber A."/>
            <person name="Hipkin R."/>
            <person name="Janech M."/>
            <person name="Kroth P."/>
            <person name="Leese F."/>
            <person name="Lindquist E."/>
            <person name="Lyon B.R."/>
            <person name="Martin J."/>
            <person name="Mayer C."/>
            <person name="Parker M."/>
            <person name="Quesneville H."/>
            <person name="Raymond J."/>
            <person name="Uhlig C."/>
            <person name="Valentin K.U."/>
            <person name="Worden A.Z."/>
            <person name="Armbrust E.V."/>
            <person name="Bowler C."/>
            <person name="Green B."/>
            <person name="Moulton V."/>
            <person name="Van Oosterhout C."/>
            <person name="Grigoriev I."/>
        </authorList>
    </citation>
    <scope>NUCLEOTIDE SEQUENCE [LARGE SCALE GENOMIC DNA]</scope>
    <source>
        <strain evidence="7 8">CCMP1102</strain>
    </source>
</reference>
<feature type="zinc finger region" description="C3H1-type" evidence="4">
    <location>
        <begin position="22"/>
        <end position="45"/>
    </location>
</feature>
<dbReference type="PROSITE" id="PS50103">
    <property type="entry name" value="ZF_C3H1"/>
    <property type="match status" value="1"/>
</dbReference>
<proteinExistence type="predicted"/>
<keyword evidence="8" id="KW-1185">Reference proteome</keyword>
<dbReference type="Proteomes" id="UP000095751">
    <property type="component" value="Unassembled WGS sequence"/>
</dbReference>
<accession>A0A1E7F3J0</accession>
<keyword evidence="3 4" id="KW-0862">Zinc</keyword>
<protein>
    <submittedName>
        <fullName evidence="7">Zinc finger protein</fullName>
    </submittedName>
</protein>
<evidence type="ECO:0000256" key="1">
    <source>
        <dbReference type="ARBA" id="ARBA00022723"/>
    </source>
</evidence>
<organism evidence="7 8">
    <name type="scientific">Fragilariopsis cylindrus CCMP1102</name>
    <dbReference type="NCBI Taxonomy" id="635003"/>
    <lineage>
        <taxon>Eukaryota</taxon>
        <taxon>Sar</taxon>
        <taxon>Stramenopiles</taxon>
        <taxon>Ochrophyta</taxon>
        <taxon>Bacillariophyta</taxon>
        <taxon>Bacillariophyceae</taxon>
        <taxon>Bacillariophycidae</taxon>
        <taxon>Bacillariales</taxon>
        <taxon>Bacillariaceae</taxon>
        <taxon>Fragilariopsis</taxon>
    </lineage>
</organism>
<evidence type="ECO:0000256" key="2">
    <source>
        <dbReference type="ARBA" id="ARBA00022771"/>
    </source>
</evidence>
<evidence type="ECO:0000256" key="3">
    <source>
        <dbReference type="ARBA" id="ARBA00022833"/>
    </source>
</evidence>
<name>A0A1E7F3J0_9STRA</name>
<evidence type="ECO:0000259" key="6">
    <source>
        <dbReference type="PROSITE" id="PS50103"/>
    </source>
</evidence>
<sequence>MSYKYGKSSSYDSGGGGGGGGVCYKFQGTGFCPYGNSCTYRHIVKNKSAIITTPSKTSQVAATNRSGPAPLGMKRPRDGKKSIVVSTEIILCKTDNPDKGNEEKTEQPTTVKKLASIFCKPPTSSKPKMKDEPNDTKYPEIYLNLFYRKHDINLLIKDGLVVWEFGYNVKVIEAIKVYIKGRAWNPNMGGRKGCWTAPIESLPDCIDLYEHMGRTASDELKDRALQITKAYGDSSASDAIKLSIDIYLNNNNSVGSFDATFLYDTKIVSAFKMLPPTQRSYDPTSKVWTVDLFALPSLIDILVPLGYNATKRLSTISNLTKFVYGLFYDDQDADATIKNSLTATSEEINDEHDEVIDLTDNADDNGSRSNNKMNELSKFAAGNFDKSNKLEKVLKSLVRLVGQKNDSNSPTIDASSCGDFKRPRLNDGFDYDDDSGNDYYINGGYDDDVMNDYYINGGYDDDVRDELDSYMQNYRTCDRHSRDDSSIRKKSSQSLSSECDCGHPHKMSAGRHTCRYFGTFKCAGCHNGWTSAYCWKGEKQACRSCNEESLPVRKDQLDGRPPVMESTSGRGHDSARCGRCRSLGYNCSL</sequence>
<dbReference type="SMART" id="SM01328">
    <property type="entry name" value="zf-3CxxC"/>
    <property type="match status" value="1"/>
</dbReference>
<dbReference type="KEGG" id="fcy:FRACYDRAFT_243998"/>
<keyword evidence="1 4" id="KW-0479">Metal-binding</keyword>
<dbReference type="OrthoDB" id="48556at2759"/>
<evidence type="ECO:0000256" key="5">
    <source>
        <dbReference type="SAM" id="MobiDB-lite"/>
    </source>
</evidence>
<gene>
    <name evidence="7" type="primary">ZFP1</name>
    <name evidence="7" type="ORF">FRACYDRAFT_243998</name>
</gene>
<feature type="region of interest" description="Disordered" evidence="5">
    <location>
        <begin position="55"/>
        <end position="77"/>
    </location>
</feature>
<dbReference type="InParanoid" id="A0A1E7F3J0"/>
<dbReference type="AlphaFoldDB" id="A0A1E7F3J0"/>
<evidence type="ECO:0000313" key="8">
    <source>
        <dbReference type="Proteomes" id="UP000095751"/>
    </source>
</evidence>
<dbReference type="InterPro" id="IPR000571">
    <property type="entry name" value="Znf_CCCH"/>
</dbReference>
<dbReference type="InterPro" id="IPR027377">
    <property type="entry name" value="ZAR1/RTP1-5-like_Znf-3CxxC"/>
</dbReference>